<dbReference type="EMBL" id="MK500345">
    <property type="protein sequence ID" value="QBK87201.1"/>
    <property type="molecule type" value="Genomic_DNA"/>
</dbReference>
<organism evidence="1">
    <name type="scientific">Marseillevirus LCMAC201</name>
    <dbReference type="NCBI Taxonomy" id="2506605"/>
    <lineage>
        <taxon>Viruses</taxon>
        <taxon>Varidnaviria</taxon>
        <taxon>Bamfordvirae</taxon>
        <taxon>Nucleocytoviricota</taxon>
        <taxon>Megaviricetes</taxon>
        <taxon>Pimascovirales</taxon>
        <taxon>Pimascovirales incertae sedis</taxon>
        <taxon>Marseilleviridae</taxon>
    </lineage>
</organism>
<protein>
    <submittedName>
        <fullName evidence="1">Uncharacterized protein</fullName>
    </submittedName>
</protein>
<gene>
    <name evidence="1" type="ORF">LCMAC201_01030</name>
</gene>
<reference evidence="1" key="1">
    <citation type="journal article" date="2019" name="MBio">
        <title>Virus Genomes from Deep Sea Sediments Expand the Ocean Megavirome and Support Independent Origins of Viral Gigantism.</title>
        <authorList>
            <person name="Backstrom D."/>
            <person name="Yutin N."/>
            <person name="Jorgensen S.L."/>
            <person name="Dharamshi J."/>
            <person name="Homa F."/>
            <person name="Zaremba-Niedwiedzka K."/>
            <person name="Spang A."/>
            <person name="Wolf Y.I."/>
            <person name="Koonin E.V."/>
            <person name="Ettema T.J."/>
        </authorList>
    </citation>
    <scope>NUCLEOTIDE SEQUENCE</scope>
</reference>
<proteinExistence type="predicted"/>
<accession>A0A481YWC7</accession>
<name>A0A481YWC7_9VIRU</name>
<sequence>MASKEDVYGAFVDYYGDLALGLIKDENGWAVYAAKVYSGLNLYRYIFVIVPSQSLGSSRDKTTLDQLDWISFQTRTTDEVHKVPTHHLYLDDKRKKLFSDKITAIERISEETHYITDSLPIKIRLLHDPKKKNHLQYPDQAFMYQALDTYRCVVELL</sequence>
<evidence type="ECO:0000313" key="1">
    <source>
        <dbReference type="EMBL" id="QBK87201.1"/>
    </source>
</evidence>